<dbReference type="PANTHER" id="PTHR33362">
    <property type="entry name" value="SIALIC ACID TRAP TRANSPORTER PERMEASE PROTEIN SIAT-RELATED"/>
    <property type="match status" value="1"/>
</dbReference>
<evidence type="ECO:0000256" key="9">
    <source>
        <dbReference type="SAM" id="Phobius"/>
    </source>
</evidence>
<evidence type="ECO:0000259" key="11">
    <source>
        <dbReference type="Pfam" id="PF06808"/>
    </source>
</evidence>
<feature type="transmembrane region" description="Helical" evidence="9">
    <location>
        <begin position="142"/>
        <end position="161"/>
    </location>
</feature>
<evidence type="ECO:0000313" key="12">
    <source>
        <dbReference type="EMBL" id="RAI27595.1"/>
    </source>
</evidence>
<sequence>MVADDDTLPQVSENPEARKGSRYLWPVEFVAAILMVGIVALLFLGVVTRYFLNLPLIWVEEAASLCFLWLAMLGAAIAIDRNEHLRLTLIVHLLPARLQAFVEALALVVVATFLIALFPSAFEYAVAEWAITTPALQIPGTIRAAAIPFGMGLMLLLVAVYALQTYKLWHLVVSAVFIGAIGGVLWLASPTLISIGSSSLFLFLLAFVSLALAGGVPIAFCFGIGTLSYLAFGTHVPVFVMIGRIDEGMSGVVLMAVPIFVLLGCILDATGMGKAIVAFLSAILGHVRGGMSYVLLGSLFVVSGISGSKVSDMATVAPALFPEMKRRGNKPPQMVALLATGAAMADTVPPSIILIVMGSVAGISIAALFTTGIVIALVLLMVLAILARFLARTDDMSGISKAPRSVVKQTLVVAIPILILPFMIRFAVTDGIATATEVSTVAVLYALIVGATLYGGLSGRKLYDILVETSALTGAILLILGTALAMAWAITQAGVAHQFARMMSDLPGGWISFMALSIVMFIVLGCVLEGLPAIVLVSPLVFPISRQLGINDVHYAMVMITAMNIGLMTPPVGIGFYLACRIGDGRPDEAIKAIWPFLGALLVGCLIIAFLPWISTFLL</sequence>
<dbReference type="GO" id="GO:0022857">
    <property type="term" value="F:transmembrane transporter activity"/>
    <property type="evidence" value="ECO:0007669"/>
    <property type="project" value="UniProtKB-UniRule"/>
</dbReference>
<keyword evidence="7 9" id="KW-0472">Membrane</keyword>
<feature type="domain" description="TRAP C4-dicarboxylate transport system permease DctM subunit" evidence="11">
    <location>
        <begin position="208"/>
        <end position="614"/>
    </location>
</feature>
<keyword evidence="4 8" id="KW-0997">Cell inner membrane</keyword>
<feature type="transmembrane region" description="Helical" evidence="9">
    <location>
        <begin position="593"/>
        <end position="614"/>
    </location>
</feature>
<feature type="transmembrane region" description="Helical" evidence="9">
    <location>
        <begin position="334"/>
        <end position="357"/>
    </location>
</feature>
<feature type="transmembrane region" description="Helical" evidence="9">
    <location>
        <begin position="554"/>
        <end position="578"/>
    </location>
</feature>
<feature type="domain" description="Tripartite ATP-independent periplasmic transporters DctQ component" evidence="10">
    <location>
        <begin position="38"/>
        <end position="163"/>
    </location>
</feature>
<organism evidence="12 13">
    <name type="scientific">Rhodobium orientis</name>
    <dbReference type="NCBI Taxonomy" id="34017"/>
    <lineage>
        <taxon>Bacteria</taxon>
        <taxon>Pseudomonadati</taxon>
        <taxon>Pseudomonadota</taxon>
        <taxon>Alphaproteobacteria</taxon>
        <taxon>Hyphomicrobiales</taxon>
        <taxon>Rhodobiaceae</taxon>
        <taxon>Rhodobium</taxon>
    </lineage>
</organism>
<keyword evidence="6 9" id="KW-1133">Transmembrane helix</keyword>
<feature type="transmembrane region" description="Helical" evidence="9">
    <location>
        <begin position="29"/>
        <end position="51"/>
    </location>
</feature>
<feature type="transmembrane region" description="Helical" evidence="9">
    <location>
        <begin position="57"/>
        <end position="79"/>
    </location>
</feature>
<dbReference type="EMBL" id="NPEV01000016">
    <property type="protein sequence ID" value="RAI27595.1"/>
    <property type="molecule type" value="Genomic_DNA"/>
</dbReference>
<feature type="transmembrane region" description="Helical" evidence="9">
    <location>
        <begin position="510"/>
        <end position="542"/>
    </location>
</feature>
<dbReference type="Pfam" id="PF04290">
    <property type="entry name" value="DctQ"/>
    <property type="match status" value="1"/>
</dbReference>
<keyword evidence="13" id="KW-1185">Reference proteome</keyword>
<name>A0A327JPE6_9HYPH</name>
<accession>A0A327JPE6</accession>
<feature type="transmembrane region" description="Helical" evidence="9">
    <location>
        <begin position="440"/>
        <end position="457"/>
    </location>
</feature>
<dbReference type="Pfam" id="PF06808">
    <property type="entry name" value="DctM"/>
    <property type="match status" value="1"/>
</dbReference>
<evidence type="ECO:0000256" key="4">
    <source>
        <dbReference type="ARBA" id="ARBA00022519"/>
    </source>
</evidence>
<comment type="subcellular location">
    <subcellularLocation>
        <location evidence="1 8">Cell inner membrane</location>
        <topology evidence="1 8">Multi-pass membrane protein</topology>
    </subcellularLocation>
</comment>
<feature type="transmembrane region" description="Helical" evidence="9">
    <location>
        <begin position="200"/>
        <end position="232"/>
    </location>
</feature>
<evidence type="ECO:0000256" key="6">
    <source>
        <dbReference type="ARBA" id="ARBA00022989"/>
    </source>
</evidence>
<feature type="transmembrane region" description="Helical" evidence="9">
    <location>
        <begin position="276"/>
        <end position="302"/>
    </location>
</feature>
<dbReference type="InterPro" id="IPR055348">
    <property type="entry name" value="DctQ"/>
</dbReference>
<feature type="transmembrane region" description="Helical" evidence="9">
    <location>
        <begin position="100"/>
        <end position="122"/>
    </location>
</feature>
<dbReference type="OrthoDB" id="7847241at2"/>
<dbReference type="NCBIfam" id="TIGR00786">
    <property type="entry name" value="dctM"/>
    <property type="match status" value="1"/>
</dbReference>
<feature type="transmembrane region" description="Helical" evidence="9">
    <location>
        <begin position="363"/>
        <end position="390"/>
    </location>
</feature>
<comment type="caution">
    <text evidence="12">The sequence shown here is derived from an EMBL/GenBank/DDBJ whole genome shotgun (WGS) entry which is preliminary data.</text>
</comment>
<evidence type="ECO:0000256" key="2">
    <source>
        <dbReference type="ARBA" id="ARBA00022448"/>
    </source>
</evidence>
<evidence type="ECO:0000313" key="13">
    <source>
        <dbReference type="Proteomes" id="UP000249299"/>
    </source>
</evidence>
<proteinExistence type="predicted"/>
<keyword evidence="5 9" id="KW-0812">Transmembrane</keyword>
<feature type="transmembrane region" description="Helical" evidence="9">
    <location>
        <begin position="252"/>
        <end position="270"/>
    </location>
</feature>
<comment type="function">
    <text evidence="8">Part of the tripartite ATP-independent periplasmic (TRAP) transport system.</text>
</comment>
<gene>
    <name evidence="12" type="ORF">CH339_09445</name>
</gene>
<evidence type="ECO:0000256" key="8">
    <source>
        <dbReference type="RuleBase" id="RU369079"/>
    </source>
</evidence>
<dbReference type="GO" id="GO:0005886">
    <property type="term" value="C:plasma membrane"/>
    <property type="evidence" value="ECO:0007669"/>
    <property type="project" value="UniProtKB-SubCell"/>
</dbReference>
<dbReference type="Proteomes" id="UP000249299">
    <property type="component" value="Unassembled WGS sequence"/>
</dbReference>
<evidence type="ECO:0000256" key="7">
    <source>
        <dbReference type="ARBA" id="ARBA00023136"/>
    </source>
</evidence>
<reference evidence="12 13" key="1">
    <citation type="submission" date="2017-07" db="EMBL/GenBank/DDBJ databases">
        <title>Draft Genome Sequences of Select Purple Nonsulfur Bacteria.</title>
        <authorList>
            <person name="Lasarre B."/>
            <person name="Mckinlay J.B."/>
        </authorList>
    </citation>
    <scope>NUCLEOTIDE SEQUENCE [LARGE SCALE GENOMIC DNA]</scope>
    <source>
        <strain evidence="12 13">DSM 11290</strain>
    </source>
</reference>
<protein>
    <submittedName>
        <fullName evidence="12">Uncharacterized protein</fullName>
    </submittedName>
</protein>
<evidence type="ECO:0000256" key="1">
    <source>
        <dbReference type="ARBA" id="ARBA00004429"/>
    </source>
</evidence>
<dbReference type="AlphaFoldDB" id="A0A327JPE6"/>
<keyword evidence="3" id="KW-1003">Cell membrane</keyword>
<dbReference type="InterPro" id="IPR004681">
    <property type="entry name" value="TRAP_DctM"/>
</dbReference>
<evidence type="ECO:0000259" key="10">
    <source>
        <dbReference type="Pfam" id="PF04290"/>
    </source>
</evidence>
<dbReference type="PANTHER" id="PTHR33362:SF2">
    <property type="entry name" value="TRAP TRANSPORTER LARGE PERMEASE PROTEIN"/>
    <property type="match status" value="1"/>
</dbReference>
<dbReference type="InterPro" id="IPR010656">
    <property type="entry name" value="DctM"/>
</dbReference>
<feature type="transmembrane region" description="Helical" evidence="9">
    <location>
        <begin position="168"/>
        <end position="188"/>
    </location>
</feature>
<keyword evidence="2 8" id="KW-0813">Transport</keyword>
<evidence type="ECO:0000256" key="3">
    <source>
        <dbReference type="ARBA" id="ARBA00022475"/>
    </source>
</evidence>
<feature type="transmembrane region" description="Helical" evidence="9">
    <location>
        <begin position="411"/>
        <end position="428"/>
    </location>
</feature>
<evidence type="ECO:0000256" key="5">
    <source>
        <dbReference type="ARBA" id="ARBA00022692"/>
    </source>
</evidence>
<feature type="transmembrane region" description="Helical" evidence="9">
    <location>
        <begin position="469"/>
        <end position="490"/>
    </location>
</feature>